<evidence type="ECO:0000313" key="2">
    <source>
        <dbReference type="Proteomes" id="UP000582643"/>
    </source>
</evidence>
<organism evidence="1 2">
    <name type="scientific">Streptomyces nymphaeiformis</name>
    <dbReference type="NCBI Taxonomy" id="2663842"/>
    <lineage>
        <taxon>Bacteria</taxon>
        <taxon>Bacillati</taxon>
        <taxon>Actinomycetota</taxon>
        <taxon>Actinomycetes</taxon>
        <taxon>Kitasatosporales</taxon>
        <taxon>Streptomycetaceae</taxon>
        <taxon>Streptomyces</taxon>
    </lineage>
</organism>
<proteinExistence type="predicted"/>
<dbReference type="EMBL" id="JACHJY010000007">
    <property type="protein sequence ID" value="MBB4983789.1"/>
    <property type="molecule type" value="Genomic_DNA"/>
</dbReference>
<accession>A0A7W7U2G9</accession>
<dbReference type="InterPro" id="IPR046185">
    <property type="entry name" value="DUF6213"/>
</dbReference>
<sequence length="90" mass="9575">MNTPMSLVHVPGGPLLLPADEVTDLLRRLATCWLDSAGVEDSGLEPETVEALVDSVTEVADRIDTECIALMPFRGGEDGRSGGPEGRRGR</sequence>
<gene>
    <name evidence="1" type="ORF">GGE06_004735</name>
</gene>
<dbReference type="Proteomes" id="UP000582643">
    <property type="component" value="Unassembled WGS sequence"/>
</dbReference>
<keyword evidence="2" id="KW-1185">Reference proteome</keyword>
<name>A0A7W7U2G9_9ACTN</name>
<protein>
    <submittedName>
        <fullName evidence="1">Uncharacterized protein</fullName>
    </submittedName>
</protein>
<dbReference type="AlphaFoldDB" id="A0A7W7U2G9"/>
<evidence type="ECO:0000313" key="1">
    <source>
        <dbReference type="EMBL" id="MBB4983789.1"/>
    </source>
</evidence>
<dbReference type="Pfam" id="PF19719">
    <property type="entry name" value="DUF6213"/>
    <property type="match status" value="1"/>
</dbReference>
<comment type="caution">
    <text evidence="1">The sequence shown here is derived from an EMBL/GenBank/DDBJ whole genome shotgun (WGS) entry which is preliminary data.</text>
</comment>
<reference evidence="1 2" key="1">
    <citation type="submission" date="2020-08" db="EMBL/GenBank/DDBJ databases">
        <title>Genomic Encyclopedia of Type Strains, Phase III (KMG-III): the genomes of soil and plant-associated and newly described type strains.</title>
        <authorList>
            <person name="Whitman W."/>
        </authorList>
    </citation>
    <scope>NUCLEOTIDE SEQUENCE [LARGE SCALE GENOMIC DNA]</scope>
    <source>
        <strain evidence="1 2">SFB5A</strain>
    </source>
</reference>
<dbReference type="RefSeq" id="WP_147321165.1">
    <property type="nucleotide sequence ID" value="NZ_JACHJY010000007.1"/>
</dbReference>